<feature type="region of interest" description="Disordered" evidence="1">
    <location>
        <begin position="1079"/>
        <end position="1167"/>
    </location>
</feature>
<feature type="compositionally biased region" description="Basic and acidic residues" evidence="1">
    <location>
        <begin position="1201"/>
        <end position="1215"/>
    </location>
</feature>
<dbReference type="EMBL" id="AEYI02000658">
    <property type="protein sequence ID" value="KFG46907.1"/>
    <property type="molecule type" value="Genomic_DNA"/>
</dbReference>
<feature type="compositionally biased region" description="Basic and acidic residues" evidence="1">
    <location>
        <begin position="1182"/>
        <end position="1191"/>
    </location>
</feature>
<evidence type="ECO:0000313" key="3">
    <source>
        <dbReference type="Proteomes" id="UP000028828"/>
    </source>
</evidence>
<feature type="compositionally biased region" description="Basic and acidic residues" evidence="1">
    <location>
        <begin position="1142"/>
        <end position="1151"/>
    </location>
</feature>
<feature type="compositionally biased region" description="Basic and acidic residues" evidence="1">
    <location>
        <begin position="1121"/>
        <end position="1132"/>
    </location>
</feature>
<feature type="compositionally biased region" description="Basic and acidic residues" evidence="1">
    <location>
        <begin position="751"/>
        <end position="775"/>
    </location>
</feature>
<feature type="compositionally biased region" description="Basic and acidic residues" evidence="1">
    <location>
        <begin position="835"/>
        <end position="853"/>
    </location>
</feature>
<evidence type="ECO:0000256" key="1">
    <source>
        <dbReference type="SAM" id="MobiDB-lite"/>
    </source>
</evidence>
<name>A0A086KR89_TOXGO</name>
<gene>
    <name evidence="2" type="ORF">TGP89_254135</name>
</gene>
<feature type="region of interest" description="Disordered" evidence="1">
    <location>
        <begin position="833"/>
        <end position="853"/>
    </location>
</feature>
<comment type="caution">
    <text evidence="2">The sequence shown here is derived from an EMBL/GenBank/DDBJ whole genome shotgun (WGS) entry which is preliminary data.</text>
</comment>
<dbReference type="VEuPathDB" id="ToxoDB:TGP89_254135"/>
<protein>
    <submittedName>
        <fullName evidence="2">Uncharacterized protein</fullName>
    </submittedName>
</protein>
<dbReference type="OrthoDB" id="10480888at2759"/>
<accession>A0A086KR89</accession>
<dbReference type="Proteomes" id="UP000028828">
    <property type="component" value="Unassembled WGS sequence"/>
</dbReference>
<reference evidence="2 3" key="1">
    <citation type="submission" date="2014-03" db="EMBL/GenBank/DDBJ databases">
        <authorList>
            <person name="Sibley D."/>
            <person name="Venepally P."/>
            <person name="Karamycheva S."/>
            <person name="Hadjithomas M."/>
            <person name="Khan A."/>
            <person name="Brunk B."/>
            <person name="Roos D."/>
            <person name="Caler E."/>
            <person name="Lorenzi H."/>
        </authorList>
    </citation>
    <scope>NUCLEOTIDE SEQUENCE [LARGE SCALE GENOMIC DNA]</scope>
    <source>
        <strain evidence="3">p89</strain>
    </source>
</reference>
<feature type="region of interest" description="Disordered" evidence="1">
    <location>
        <begin position="1182"/>
        <end position="1227"/>
    </location>
</feature>
<feature type="region of interest" description="Disordered" evidence="1">
    <location>
        <begin position="1"/>
        <end position="32"/>
    </location>
</feature>
<feature type="region of interest" description="Disordered" evidence="1">
    <location>
        <begin position="751"/>
        <end position="776"/>
    </location>
</feature>
<evidence type="ECO:0000313" key="2">
    <source>
        <dbReference type="EMBL" id="KFG46907.1"/>
    </source>
</evidence>
<proteinExistence type="predicted"/>
<sequence>MKTTKRGKEEIPREETREIRRRSQPLQVADGSHQFDEKNACRFLTSRGKERCSTLKGLGALPDVRRHSSSLRFSTGGESHPSGLSRCTYSITFPGQLTVAGRMQPAPGQPTEARRIFLPDLETAQTKRLETAVRQTPSSLFSFVPRVSCVAHPSAERVPRDETVTFSRVSSCRLQLCRKSSRKSFSKTVSKQLSICFLHLASVPQKPSIENLKKARRTTTMQPPHAFPSSRFLSNSCLSSSLSPFPSSHSRIFYPSSLSLSPPASASFPAASLSSSFPSSSAIQARTCAGVTGGRLTVSVDPQDGVRRSLLPPGNCLRSLSSLAACDCVPLRGAPTALTRLLERRRKRRNLPFLGSCPSVSRQAPGVEARGDPPEFLSPLAFSSASSCCGGRHSKLPSSAPALLVTSPRFFSSASSVEGRPLHVSSPLPLDMSSSVSDLLRVHTEAFLLLPPLVVLPRLATACAEEPNTQRWPVTTCRKVEAYLSSFLASFRVCSRRPRPSHSNAASSTSSSCLPSVSFPASSGSSSTSSSSPSTASSSSFSSSHPPLDLLSPAVVITHFLVVHRRYLVGAEVLQGLSTLMHAALFSRVPRRIFQPSVSLPLSSLSSSFVCSLSPAVPGSMLSGVSGHAPSRFAATSPVSASLSSSDSLKSSLAASSPSPAFAISLECRKSGGFVPPPSFTGTLVGQAEAAPGGDTVVVEAPRQTAGETRLWLAERAACAFLLLSLHLNSLFPRAAKGAFSIQEKLLDRQDSRGDAEQSAAHESESKEARELWEREGDDAWASASPSLSPFALPEGLLALERLLGVLNRDLPLIAACGGGMHWESHARGLTRWRRQGERTRKERNSERAEGADASARDCRVASRFPAVASLRHEAAPVPVRLSLLLSLLLCRLPASAFLAAPSRAPVSAVLATSSWPAHASEALPCSSSCSTWPSSPHCPVDTENKEGAGPKSTAPKNRVSSTELRDACVEKAVRLLDRSLGWSRLSVSPTLGPAGVQLLQQVSLLLPRCISTSLFSSFRASSGSSSLMSFAKVRFVGSPATEKNHEQVVSPLSLLSPSSRSLLETVLRLTLPRTAAMKRRLSSRRALEAEAEEAARQGGGTRQGALSPETDASGPGACTRPERVASSRSRPEFSLSKLLKSQKEPQDPHASRSSTNGSSAVAEDAHACEGRSLAECGAFSRDEGDARDGSAEASHCGDPPNEKPNRSFSDRFEGCPRQSSVEGRHHRKHSDLLLLDAIEREDAGSFAPGGVKHMVVDALRASTSRVVPTIAPACNLLVPLTVAGTSVAVECVEPGDVFVNAPDVPTLSTQLRHDCLSILGYHVVFVSFRDIAGAECLITPSASSSEGRVGDAPGKTETPNVVNAENQRQHALLGLLRHRLAAAFIRGTVLEPDLLLRRSSWIPLLARVSPELLREARMHAREKEQKTNQNISSSSLAF</sequence>
<organism evidence="2 3">
    <name type="scientific">Toxoplasma gondii p89</name>
    <dbReference type="NCBI Taxonomy" id="943119"/>
    <lineage>
        <taxon>Eukaryota</taxon>
        <taxon>Sar</taxon>
        <taxon>Alveolata</taxon>
        <taxon>Apicomplexa</taxon>
        <taxon>Conoidasida</taxon>
        <taxon>Coccidia</taxon>
        <taxon>Eucoccidiorida</taxon>
        <taxon>Eimeriorina</taxon>
        <taxon>Sarcocystidae</taxon>
        <taxon>Toxoplasma</taxon>
    </lineage>
</organism>
<feature type="region of interest" description="Disordered" evidence="1">
    <location>
        <begin position="937"/>
        <end position="961"/>
    </location>
</feature>
<feature type="compositionally biased region" description="Basic and acidic residues" evidence="1">
    <location>
        <begin position="1"/>
        <end position="18"/>
    </location>
</feature>